<dbReference type="PANTHER" id="PTHR21301:SF10">
    <property type="entry name" value="REVERSE TRANSCRIPTASE DOMAIN-CONTAINING PROTEIN"/>
    <property type="match status" value="1"/>
</dbReference>
<protein>
    <recommendedName>
        <fullName evidence="3">Reverse transcriptase domain-containing protein</fullName>
    </recommendedName>
</protein>
<reference evidence="2" key="1">
    <citation type="journal article" date="2015" name="Nat. Genet.">
        <title>The genome and transcriptome of the zoonotic hookworm Ancylostoma ceylanicum identify infection-specific gene families.</title>
        <authorList>
            <person name="Schwarz E.M."/>
            <person name="Hu Y."/>
            <person name="Antoshechkin I."/>
            <person name="Miller M.M."/>
            <person name="Sternberg P.W."/>
            <person name="Aroian R.V."/>
        </authorList>
    </citation>
    <scope>NUCLEOTIDE SEQUENCE</scope>
    <source>
        <strain evidence="2">HY135</strain>
    </source>
</reference>
<proteinExistence type="predicted"/>
<dbReference type="EMBL" id="JARK01001571">
    <property type="protein sequence ID" value="EYB89127.1"/>
    <property type="molecule type" value="Genomic_DNA"/>
</dbReference>
<evidence type="ECO:0008006" key="3">
    <source>
        <dbReference type="Google" id="ProtNLM"/>
    </source>
</evidence>
<dbReference type="PANTHER" id="PTHR21301">
    <property type="entry name" value="REVERSE TRANSCRIPTASE"/>
    <property type="match status" value="1"/>
</dbReference>
<accession>A0A016SFG9</accession>
<evidence type="ECO:0000313" key="2">
    <source>
        <dbReference type="Proteomes" id="UP000024635"/>
    </source>
</evidence>
<organism evidence="1 2">
    <name type="scientific">Ancylostoma ceylanicum</name>
    <dbReference type="NCBI Taxonomy" id="53326"/>
    <lineage>
        <taxon>Eukaryota</taxon>
        <taxon>Metazoa</taxon>
        <taxon>Ecdysozoa</taxon>
        <taxon>Nematoda</taxon>
        <taxon>Chromadorea</taxon>
        <taxon>Rhabditida</taxon>
        <taxon>Rhabditina</taxon>
        <taxon>Rhabditomorpha</taxon>
        <taxon>Strongyloidea</taxon>
        <taxon>Ancylostomatidae</taxon>
        <taxon>Ancylostomatinae</taxon>
        <taxon>Ancylostoma</taxon>
    </lineage>
</organism>
<comment type="caution">
    <text evidence="1">The sequence shown here is derived from an EMBL/GenBank/DDBJ whole genome shotgun (WGS) entry which is preliminary data.</text>
</comment>
<name>A0A016SFG9_9BILA</name>
<gene>
    <name evidence="1" type="primary">Acey_s0235.g3167</name>
    <name evidence="1" type="ORF">Y032_0235g3167</name>
</gene>
<dbReference type="Proteomes" id="UP000024635">
    <property type="component" value="Unassembled WGS sequence"/>
</dbReference>
<sequence>MGIRIAPLLAIVHLDHNEKASLTNGIILYKRYIDDVFVIGSSYAELRSTLTNLNSMDVNIKFTVEEPSRDGFLPFLNTKVRICNGKTDIH</sequence>
<evidence type="ECO:0000313" key="1">
    <source>
        <dbReference type="EMBL" id="EYB89127.1"/>
    </source>
</evidence>
<dbReference type="AlphaFoldDB" id="A0A016SFG9"/>
<keyword evidence="2" id="KW-1185">Reference proteome</keyword>
<dbReference type="OrthoDB" id="10053630at2759"/>